<name>A0ABT1LGX9_9HYPH</name>
<dbReference type="SUPFAM" id="SSF54631">
    <property type="entry name" value="CBS-domain pair"/>
    <property type="match status" value="1"/>
</dbReference>
<evidence type="ECO:0000259" key="3">
    <source>
        <dbReference type="PROSITE" id="PS51371"/>
    </source>
</evidence>
<evidence type="ECO:0000256" key="1">
    <source>
        <dbReference type="ARBA" id="ARBA00023122"/>
    </source>
</evidence>
<organism evidence="4 5">
    <name type="scientific">Alsobacter ponti</name>
    <dbReference type="NCBI Taxonomy" id="2962936"/>
    <lineage>
        <taxon>Bacteria</taxon>
        <taxon>Pseudomonadati</taxon>
        <taxon>Pseudomonadota</taxon>
        <taxon>Alphaproteobacteria</taxon>
        <taxon>Hyphomicrobiales</taxon>
        <taxon>Alsobacteraceae</taxon>
        <taxon>Alsobacter</taxon>
    </lineage>
</organism>
<feature type="domain" description="CBS" evidence="3">
    <location>
        <begin position="10"/>
        <end position="67"/>
    </location>
</feature>
<dbReference type="Proteomes" id="UP001205890">
    <property type="component" value="Unassembled WGS sequence"/>
</dbReference>
<evidence type="ECO:0000256" key="2">
    <source>
        <dbReference type="PROSITE-ProRule" id="PRU00703"/>
    </source>
</evidence>
<sequence>MKVVHILDVKGREVATIQPHRSISDAVAVLHEKRIGALVVVGADGKVMGILSERDIIRAIAAGGHVLTDPVSRYMTAKVITCTPDTLVVDLMEDMTRGRFRHMPVIDQDRLAGIVSIGDVVKQRLEEFQHETQALKEYITTA</sequence>
<feature type="domain" description="CBS" evidence="3">
    <location>
        <begin position="75"/>
        <end position="132"/>
    </location>
</feature>
<gene>
    <name evidence="4" type="ORF">NK718_17605</name>
</gene>
<dbReference type="Gene3D" id="3.10.580.10">
    <property type="entry name" value="CBS-domain"/>
    <property type="match status" value="1"/>
</dbReference>
<dbReference type="InterPro" id="IPR044725">
    <property type="entry name" value="CBSX3_CBS_dom"/>
</dbReference>
<accession>A0ABT1LGX9</accession>
<dbReference type="Pfam" id="PF00571">
    <property type="entry name" value="CBS"/>
    <property type="match status" value="2"/>
</dbReference>
<dbReference type="InterPro" id="IPR051257">
    <property type="entry name" value="Diverse_CBS-Domain"/>
</dbReference>
<keyword evidence="5" id="KW-1185">Reference proteome</keyword>
<dbReference type="CDD" id="cd04623">
    <property type="entry name" value="CBS_pair_bac_euk"/>
    <property type="match status" value="1"/>
</dbReference>
<dbReference type="RefSeq" id="WP_254744962.1">
    <property type="nucleotide sequence ID" value="NZ_JANCLU010000020.1"/>
</dbReference>
<evidence type="ECO:0000313" key="5">
    <source>
        <dbReference type="Proteomes" id="UP001205890"/>
    </source>
</evidence>
<evidence type="ECO:0000313" key="4">
    <source>
        <dbReference type="EMBL" id="MCP8940346.1"/>
    </source>
</evidence>
<keyword evidence="1 2" id="KW-0129">CBS domain</keyword>
<proteinExistence type="predicted"/>
<comment type="caution">
    <text evidence="4">The sequence shown here is derived from an EMBL/GenBank/DDBJ whole genome shotgun (WGS) entry which is preliminary data.</text>
</comment>
<dbReference type="PROSITE" id="PS51371">
    <property type="entry name" value="CBS"/>
    <property type="match status" value="2"/>
</dbReference>
<dbReference type="PANTHER" id="PTHR43080:SF2">
    <property type="entry name" value="CBS DOMAIN-CONTAINING PROTEIN"/>
    <property type="match status" value="1"/>
</dbReference>
<dbReference type="InterPro" id="IPR046342">
    <property type="entry name" value="CBS_dom_sf"/>
</dbReference>
<dbReference type="SMART" id="SM00116">
    <property type="entry name" value="CBS"/>
    <property type="match status" value="2"/>
</dbReference>
<dbReference type="InterPro" id="IPR000644">
    <property type="entry name" value="CBS_dom"/>
</dbReference>
<protein>
    <submittedName>
        <fullName evidence="4">CBS domain-containing protein</fullName>
    </submittedName>
</protein>
<dbReference type="EMBL" id="JANCLU010000020">
    <property type="protein sequence ID" value="MCP8940346.1"/>
    <property type="molecule type" value="Genomic_DNA"/>
</dbReference>
<dbReference type="PANTHER" id="PTHR43080">
    <property type="entry name" value="CBS DOMAIN-CONTAINING PROTEIN CBSX3, MITOCHONDRIAL"/>
    <property type="match status" value="1"/>
</dbReference>
<reference evidence="4 5" key="1">
    <citation type="submission" date="2022-07" db="EMBL/GenBank/DDBJ databases">
        <authorList>
            <person name="Li W.-J."/>
            <person name="Deng Q.-Q."/>
        </authorList>
    </citation>
    <scope>NUCLEOTIDE SEQUENCE [LARGE SCALE GENOMIC DNA]</scope>
    <source>
        <strain evidence="4 5">SYSU M60028</strain>
    </source>
</reference>